<dbReference type="EMBL" id="CM046399">
    <property type="protein sequence ID" value="KAI8527164.1"/>
    <property type="molecule type" value="Genomic_DNA"/>
</dbReference>
<evidence type="ECO:0000313" key="2">
    <source>
        <dbReference type="Proteomes" id="UP001062846"/>
    </source>
</evidence>
<sequence>MFQLDSSTCGRIKWATRALTKVRSEMCLVRDRDGANPLHVAAMRGKVNVLDELLQSNPHAARAYRVDRGERETILHICIKYNQIQFLQILLEKYFKGEEFVNARDNAGNTILHLAVADQRFQIIEHVLSHTEIHVNATNESKQTAMDILLLGQKKGTQPEGVDKDIQALLRNKRAKRFKDTIDPTNLADRKNAIIVAVVLMATLAFQAGVTPPGGVWQDDSDGHKSGEEAMIYGLQSSISVLVLLRF</sequence>
<organism evidence="1 2">
    <name type="scientific">Rhododendron molle</name>
    <name type="common">Chinese azalea</name>
    <name type="synonym">Azalea mollis</name>
    <dbReference type="NCBI Taxonomy" id="49168"/>
    <lineage>
        <taxon>Eukaryota</taxon>
        <taxon>Viridiplantae</taxon>
        <taxon>Streptophyta</taxon>
        <taxon>Embryophyta</taxon>
        <taxon>Tracheophyta</taxon>
        <taxon>Spermatophyta</taxon>
        <taxon>Magnoliopsida</taxon>
        <taxon>eudicotyledons</taxon>
        <taxon>Gunneridae</taxon>
        <taxon>Pentapetalae</taxon>
        <taxon>asterids</taxon>
        <taxon>Ericales</taxon>
        <taxon>Ericaceae</taxon>
        <taxon>Ericoideae</taxon>
        <taxon>Rhodoreae</taxon>
        <taxon>Rhododendron</taxon>
    </lineage>
</organism>
<proteinExistence type="predicted"/>
<comment type="caution">
    <text evidence="1">The sequence shown here is derived from an EMBL/GenBank/DDBJ whole genome shotgun (WGS) entry which is preliminary data.</text>
</comment>
<protein>
    <submittedName>
        <fullName evidence="1">Uncharacterized protein</fullName>
    </submittedName>
</protein>
<name>A0ACC0LFJ8_RHOML</name>
<dbReference type="Proteomes" id="UP001062846">
    <property type="component" value="Chromosome 12"/>
</dbReference>
<keyword evidence="2" id="KW-1185">Reference proteome</keyword>
<gene>
    <name evidence="1" type="ORF">RHMOL_Rhmol12G0054400</name>
</gene>
<evidence type="ECO:0000313" key="1">
    <source>
        <dbReference type="EMBL" id="KAI8527164.1"/>
    </source>
</evidence>
<accession>A0ACC0LFJ8</accession>
<reference evidence="1" key="1">
    <citation type="submission" date="2022-02" db="EMBL/GenBank/DDBJ databases">
        <title>Plant Genome Project.</title>
        <authorList>
            <person name="Zhang R.-G."/>
        </authorList>
    </citation>
    <scope>NUCLEOTIDE SEQUENCE</scope>
    <source>
        <strain evidence="1">AT1</strain>
    </source>
</reference>